<dbReference type="Pfam" id="PF00353">
    <property type="entry name" value="HemolysinCabind"/>
    <property type="match status" value="5"/>
</dbReference>
<dbReference type="PROSITE" id="PS00330">
    <property type="entry name" value="HEMOLYSIN_CALCIUM"/>
    <property type="match status" value="1"/>
</dbReference>
<evidence type="ECO:0008006" key="5">
    <source>
        <dbReference type="Google" id="ProtNLM"/>
    </source>
</evidence>
<protein>
    <recommendedName>
        <fullName evidence="5">Calcium-binding protein</fullName>
    </recommendedName>
</protein>
<dbReference type="EMBL" id="JAMPKX010000003">
    <property type="protein sequence ID" value="MEP0947246.1"/>
    <property type="molecule type" value="Genomic_DNA"/>
</dbReference>
<accession>A0ABV0K385</accession>
<evidence type="ECO:0000256" key="2">
    <source>
        <dbReference type="ARBA" id="ARBA00022525"/>
    </source>
</evidence>
<dbReference type="PANTHER" id="PTHR38340:SF1">
    <property type="entry name" value="S-LAYER PROTEIN"/>
    <property type="match status" value="1"/>
</dbReference>
<dbReference type="InterPro" id="IPR018511">
    <property type="entry name" value="Hemolysin-typ_Ca-bd_CS"/>
</dbReference>
<name>A0ABV0K385_9CYAN</name>
<proteinExistence type="predicted"/>
<reference evidence="3 4" key="1">
    <citation type="submission" date="2022-04" db="EMBL/GenBank/DDBJ databases">
        <title>Positive selection, recombination, and allopatry shape intraspecific diversity of widespread and dominant cyanobacteria.</title>
        <authorList>
            <person name="Wei J."/>
            <person name="Shu W."/>
            <person name="Hu C."/>
        </authorList>
    </citation>
    <scope>NUCLEOTIDE SEQUENCE [LARGE SCALE GENOMIC DNA]</scope>
    <source>
        <strain evidence="3 4">DQ-A4</strain>
    </source>
</reference>
<comment type="subcellular location">
    <subcellularLocation>
        <location evidence="1">Secreted</location>
    </subcellularLocation>
</comment>
<dbReference type="PRINTS" id="PR00313">
    <property type="entry name" value="CABNDNGRPT"/>
</dbReference>
<keyword evidence="4" id="KW-1185">Reference proteome</keyword>
<dbReference type="Proteomes" id="UP001482513">
    <property type="component" value="Unassembled WGS sequence"/>
</dbReference>
<evidence type="ECO:0000313" key="3">
    <source>
        <dbReference type="EMBL" id="MEP0947246.1"/>
    </source>
</evidence>
<dbReference type="RefSeq" id="WP_190701714.1">
    <property type="nucleotide sequence ID" value="NZ_JAMPKX010000003.1"/>
</dbReference>
<dbReference type="PANTHER" id="PTHR38340">
    <property type="entry name" value="S-LAYER PROTEIN"/>
    <property type="match status" value="1"/>
</dbReference>
<gene>
    <name evidence="3" type="ORF">NC992_10220</name>
</gene>
<organism evidence="3 4">
    <name type="scientific">Leptolyngbya subtilissima DQ-A4</name>
    <dbReference type="NCBI Taxonomy" id="2933933"/>
    <lineage>
        <taxon>Bacteria</taxon>
        <taxon>Bacillati</taxon>
        <taxon>Cyanobacteriota</taxon>
        <taxon>Cyanophyceae</taxon>
        <taxon>Leptolyngbyales</taxon>
        <taxon>Leptolyngbyaceae</taxon>
        <taxon>Leptolyngbya group</taxon>
        <taxon>Leptolyngbya</taxon>
    </lineage>
</organism>
<sequence length="688" mass="69718">MALITGSNDSDFGTSGLGNLLGTEDIDTIFGLDGDDLIASLGGNDTLLAGAGNDSVFGDDGDDLAFLGDGNDLFGWNPGEDNDTIEGGNGYDTMLFNGANVAEQVDMSAVGERLRFFRDIANVVMDTNDLEQVDFNALGGVDNITINDLTGTDVKQINLNLAAAGSTAGDGAIDTIILNGSGNGDAIKVSGGAGKTTVKGLAAQVDIVGGDGDRDRLVINPLSGFDQVTIDDLTGAGLQAVEVNLAASGSTTGDGAPDLTTLNASHRNDVLNISGIGNSATVSGLGAEVKVLGADLGQDLLVVNGLDGNDTIDATNLLADPTSSPAGAMQLLLDGGKGNDLLLGGAADDTLLGGDGNDFVDGKRGNDRAFLGSGNDAFLWNPGEGNDTIDGSAGYDTMLFNGANANEIIDMLANGERFTFLRNVGAVVMDTNNLEQVDFRALGGADTININDLTGTDIEQINLNLGISGTTGGDGEIDTINIAGSARHDAIRIATSGHNVVVSGLTADVSIFRADASDRLLVSGGDGNDQIKADHLDLNRIQLTIEGGAGHDNIVGSVNSDTLLGGLGNDNLLGGKGADILTGNEGSDSFRFDHLDQAGDTITDFVAADDQILIRAAGFGGGLNAGAAISASQFVLGAAAADGSDRFIYNNTSGELFFDRDGNGSHAQVLLATLGGAPTISNADIVVV</sequence>
<keyword evidence="2" id="KW-0964">Secreted</keyword>
<evidence type="ECO:0000256" key="1">
    <source>
        <dbReference type="ARBA" id="ARBA00004613"/>
    </source>
</evidence>
<comment type="caution">
    <text evidence="3">The sequence shown here is derived from an EMBL/GenBank/DDBJ whole genome shotgun (WGS) entry which is preliminary data.</text>
</comment>
<evidence type="ECO:0000313" key="4">
    <source>
        <dbReference type="Proteomes" id="UP001482513"/>
    </source>
</evidence>
<dbReference type="InterPro" id="IPR011049">
    <property type="entry name" value="Serralysin-like_metalloprot_C"/>
</dbReference>
<dbReference type="InterPro" id="IPR050557">
    <property type="entry name" value="RTX_toxin/Mannuronan_C5-epim"/>
</dbReference>
<dbReference type="InterPro" id="IPR001343">
    <property type="entry name" value="Hemolysn_Ca-bd"/>
</dbReference>
<dbReference type="Gene3D" id="2.150.10.10">
    <property type="entry name" value="Serralysin-like metalloprotease, C-terminal"/>
    <property type="match status" value="3"/>
</dbReference>
<dbReference type="SUPFAM" id="SSF51120">
    <property type="entry name" value="beta-Roll"/>
    <property type="match status" value="3"/>
</dbReference>